<dbReference type="CDD" id="cd05829">
    <property type="entry name" value="Sortase_F"/>
    <property type="match status" value="1"/>
</dbReference>
<comment type="caution">
    <text evidence="2">The sequence shown here is derived from an EMBL/GenBank/DDBJ whole genome shotgun (WGS) entry which is preliminary data.</text>
</comment>
<gene>
    <name evidence="2" type="ORF">HDA37_002429</name>
</gene>
<dbReference type="RefSeq" id="WP_179761142.1">
    <property type="nucleotide sequence ID" value="NZ_BAAAJZ010000001.1"/>
</dbReference>
<dbReference type="NCBIfam" id="NF033748">
    <property type="entry name" value="class_F_sortase"/>
    <property type="match status" value="1"/>
</dbReference>
<protein>
    <submittedName>
        <fullName evidence="2">Sortase (Surface protein transpeptidase)</fullName>
    </submittedName>
</protein>
<name>A0A852W5V0_PSEA5</name>
<reference evidence="2 3" key="1">
    <citation type="submission" date="2020-07" db="EMBL/GenBank/DDBJ databases">
        <title>Sequencing the genomes of 1000 actinobacteria strains.</title>
        <authorList>
            <person name="Klenk H.-P."/>
        </authorList>
    </citation>
    <scope>NUCLEOTIDE SEQUENCE [LARGE SCALE GENOMIC DNA]</scope>
    <source>
        <strain evidence="2 3">DSM 44749</strain>
    </source>
</reference>
<proteinExistence type="predicted"/>
<evidence type="ECO:0000313" key="2">
    <source>
        <dbReference type="EMBL" id="NYG02144.1"/>
    </source>
</evidence>
<sequence>MTAPHPSRVRRLLAPLGALLLAVAGVVVLVSALTAGGPPEPVAAAAGPVGPAVVGTAPAGARPVGEVLPPSPPRSISIPSIGVESVVDQSGLAPDGTLEVPAPGPGYDRASWYRGSSAPGFRGPSVILGHVDSAAEGPSVFYDLGRMRPGEDITVTRADGIVATFRVDEVRSFPKNAFPTESVYGDVDRAELRLITCSGSFDSSARSYRDNTVVFAHLVGSSRG</sequence>
<dbReference type="InterPro" id="IPR005754">
    <property type="entry name" value="Sortase"/>
</dbReference>
<dbReference type="GO" id="GO:0016787">
    <property type="term" value="F:hydrolase activity"/>
    <property type="evidence" value="ECO:0007669"/>
    <property type="project" value="UniProtKB-KW"/>
</dbReference>
<evidence type="ECO:0000256" key="1">
    <source>
        <dbReference type="ARBA" id="ARBA00022801"/>
    </source>
</evidence>
<dbReference type="Pfam" id="PF04203">
    <property type="entry name" value="Sortase"/>
    <property type="match status" value="1"/>
</dbReference>
<dbReference type="GeneID" id="98052192"/>
<dbReference type="Gene3D" id="2.40.260.10">
    <property type="entry name" value="Sortase"/>
    <property type="match status" value="1"/>
</dbReference>
<evidence type="ECO:0000313" key="3">
    <source>
        <dbReference type="Proteomes" id="UP000549695"/>
    </source>
</evidence>
<accession>A0A852W5V0</accession>
<dbReference type="SUPFAM" id="SSF63817">
    <property type="entry name" value="Sortase"/>
    <property type="match status" value="1"/>
</dbReference>
<dbReference type="EMBL" id="JACCCZ010000001">
    <property type="protein sequence ID" value="NYG02144.1"/>
    <property type="molecule type" value="Genomic_DNA"/>
</dbReference>
<organism evidence="2 3">
    <name type="scientific">Pseudonocardia alni</name>
    <name type="common">Amycolata alni</name>
    <dbReference type="NCBI Taxonomy" id="33907"/>
    <lineage>
        <taxon>Bacteria</taxon>
        <taxon>Bacillati</taxon>
        <taxon>Actinomycetota</taxon>
        <taxon>Actinomycetes</taxon>
        <taxon>Pseudonocardiales</taxon>
        <taxon>Pseudonocardiaceae</taxon>
        <taxon>Pseudonocardia</taxon>
    </lineage>
</organism>
<dbReference type="InterPro" id="IPR042001">
    <property type="entry name" value="Sortase_F"/>
</dbReference>
<dbReference type="AlphaFoldDB" id="A0A852W5V0"/>
<dbReference type="Proteomes" id="UP000549695">
    <property type="component" value="Unassembled WGS sequence"/>
</dbReference>
<keyword evidence="1" id="KW-0378">Hydrolase</keyword>
<keyword evidence="3" id="KW-1185">Reference proteome</keyword>
<dbReference type="InterPro" id="IPR023365">
    <property type="entry name" value="Sortase_dom-sf"/>
</dbReference>